<gene>
    <name evidence="1" type="ORF">LARSCL_LOCUS156</name>
</gene>
<evidence type="ECO:0008006" key="3">
    <source>
        <dbReference type="Google" id="ProtNLM"/>
    </source>
</evidence>
<name>A0AAV1YQD8_9ARAC</name>
<accession>A0AAV1YQD8</accession>
<dbReference type="Proteomes" id="UP001497382">
    <property type="component" value="Unassembled WGS sequence"/>
</dbReference>
<feature type="non-terminal residue" evidence="1">
    <location>
        <position position="1"/>
    </location>
</feature>
<evidence type="ECO:0000313" key="1">
    <source>
        <dbReference type="EMBL" id="CAL1261008.1"/>
    </source>
</evidence>
<sequence length="102" mass="11713">EIVFFVFNCPSKLQCHNASNSYPFQRKESARALTSTSDSENIRLNGKLRNIPTGVRKDCKVCSQRNNPGKRNQTTYYCDTCPEKPGMHLGNCYMKCHTKQNY</sequence>
<protein>
    <recommendedName>
        <fullName evidence="3">PiggyBac transposable element-derived protein 4 C-terminal zinc-ribbon domain-containing protein</fullName>
    </recommendedName>
</protein>
<organism evidence="1 2">
    <name type="scientific">Larinioides sclopetarius</name>
    <dbReference type="NCBI Taxonomy" id="280406"/>
    <lineage>
        <taxon>Eukaryota</taxon>
        <taxon>Metazoa</taxon>
        <taxon>Ecdysozoa</taxon>
        <taxon>Arthropoda</taxon>
        <taxon>Chelicerata</taxon>
        <taxon>Arachnida</taxon>
        <taxon>Araneae</taxon>
        <taxon>Araneomorphae</taxon>
        <taxon>Entelegynae</taxon>
        <taxon>Araneoidea</taxon>
        <taxon>Araneidae</taxon>
        <taxon>Larinioides</taxon>
    </lineage>
</organism>
<reference evidence="1 2" key="1">
    <citation type="submission" date="2024-04" db="EMBL/GenBank/DDBJ databases">
        <authorList>
            <person name="Rising A."/>
            <person name="Reimegard J."/>
            <person name="Sonavane S."/>
            <person name="Akerstrom W."/>
            <person name="Nylinder S."/>
            <person name="Hedman E."/>
            <person name="Kallberg Y."/>
        </authorList>
    </citation>
    <scope>NUCLEOTIDE SEQUENCE [LARGE SCALE GENOMIC DNA]</scope>
</reference>
<dbReference type="EMBL" id="CAXIEN010000001">
    <property type="protein sequence ID" value="CAL1261008.1"/>
    <property type="molecule type" value="Genomic_DNA"/>
</dbReference>
<proteinExistence type="predicted"/>
<dbReference type="AlphaFoldDB" id="A0AAV1YQD8"/>
<comment type="caution">
    <text evidence="1">The sequence shown here is derived from an EMBL/GenBank/DDBJ whole genome shotgun (WGS) entry which is preliminary data.</text>
</comment>
<keyword evidence="2" id="KW-1185">Reference proteome</keyword>
<evidence type="ECO:0000313" key="2">
    <source>
        <dbReference type="Proteomes" id="UP001497382"/>
    </source>
</evidence>